<comment type="caution">
    <text evidence="2">The sequence shown here is derived from an EMBL/GenBank/DDBJ whole genome shotgun (WGS) entry which is preliminary data.</text>
</comment>
<feature type="region of interest" description="Disordered" evidence="1">
    <location>
        <begin position="70"/>
        <end position="99"/>
    </location>
</feature>
<evidence type="ECO:0000313" key="3">
    <source>
        <dbReference type="Proteomes" id="UP000566819"/>
    </source>
</evidence>
<dbReference type="Proteomes" id="UP000566819">
    <property type="component" value="Unassembled WGS sequence"/>
</dbReference>
<organism evidence="2 3">
    <name type="scientific">Cudoniella acicularis</name>
    <dbReference type="NCBI Taxonomy" id="354080"/>
    <lineage>
        <taxon>Eukaryota</taxon>
        <taxon>Fungi</taxon>
        <taxon>Dikarya</taxon>
        <taxon>Ascomycota</taxon>
        <taxon>Pezizomycotina</taxon>
        <taxon>Leotiomycetes</taxon>
        <taxon>Helotiales</taxon>
        <taxon>Tricladiaceae</taxon>
        <taxon>Cudoniella</taxon>
    </lineage>
</organism>
<evidence type="ECO:0000313" key="2">
    <source>
        <dbReference type="EMBL" id="KAF4634409.1"/>
    </source>
</evidence>
<reference evidence="2 3" key="1">
    <citation type="submission" date="2020-03" db="EMBL/GenBank/DDBJ databases">
        <title>Draft Genome Sequence of Cudoniella acicularis.</title>
        <authorList>
            <person name="Buettner E."/>
            <person name="Kellner H."/>
        </authorList>
    </citation>
    <scope>NUCLEOTIDE SEQUENCE [LARGE SCALE GENOMIC DNA]</scope>
    <source>
        <strain evidence="2 3">DSM 108380</strain>
    </source>
</reference>
<dbReference type="AlphaFoldDB" id="A0A8H4W850"/>
<protein>
    <submittedName>
        <fullName evidence="2">Uncharacterized protein</fullName>
    </submittedName>
</protein>
<dbReference type="EMBL" id="JAAMPI010000187">
    <property type="protein sequence ID" value="KAF4634409.1"/>
    <property type="molecule type" value="Genomic_DNA"/>
</dbReference>
<feature type="compositionally biased region" description="Polar residues" evidence="1">
    <location>
        <begin position="83"/>
        <end position="92"/>
    </location>
</feature>
<proteinExistence type="predicted"/>
<name>A0A8H4W850_9HELO</name>
<gene>
    <name evidence="2" type="ORF">G7Y89_g3705</name>
</gene>
<sequence length="141" mass="16052">MQRRISQTRFREFQGRDSQQIFVAESVLFDDYSEGWIQAALISPQAKGGLSSEIQPGMVFKSFWTESWETNNDTGHEDPMDISKSSETPNDTSDGDADSIELSKEITMVTLYALQRSVPNLLSDHDFDLRNGEMTFFDLLK</sequence>
<accession>A0A8H4W850</accession>
<keyword evidence="3" id="KW-1185">Reference proteome</keyword>
<evidence type="ECO:0000256" key="1">
    <source>
        <dbReference type="SAM" id="MobiDB-lite"/>
    </source>
</evidence>